<reference evidence="1" key="1">
    <citation type="submission" date="2021-06" db="EMBL/GenBank/DDBJ databases">
        <authorList>
            <person name="Kallberg Y."/>
            <person name="Tangrot J."/>
            <person name="Rosling A."/>
        </authorList>
    </citation>
    <scope>NUCLEOTIDE SEQUENCE</scope>
    <source>
        <strain evidence="1">28 12/20/2015</strain>
    </source>
</reference>
<evidence type="ECO:0000313" key="1">
    <source>
        <dbReference type="EMBL" id="CAG8642701.1"/>
    </source>
</evidence>
<name>A0ACA9ND16_9GLOM</name>
<dbReference type="EMBL" id="CAJVPW010013187">
    <property type="protein sequence ID" value="CAG8642701.1"/>
    <property type="molecule type" value="Genomic_DNA"/>
</dbReference>
<dbReference type="Proteomes" id="UP000789366">
    <property type="component" value="Unassembled WGS sequence"/>
</dbReference>
<proteinExistence type="predicted"/>
<gene>
    <name evidence="1" type="ORF">SPELUC_LOCUS8627</name>
</gene>
<protein>
    <submittedName>
        <fullName evidence="1">17360_t:CDS:1</fullName>
    </submittedName>
</protein>
<comment type="caution">
    <text evidence="1">The sequence shown here is derived from an EMBL/GenBank/DDBJ whole genome shotgun (WGS) entry which is preliminary data.</text>
</comment>
<keyword evidence="2" id="KW-1185">Reference proteome</keyword>
<organism evidence="1 2">
    <name type="scientific">Cetraspora pellucida</name>
    <dbReference type="NCBI Taxonomy" id="1433469"/>
    <lineage>
        <taxon>Eukaryota</taxon>
        <taxon>Fungi</taxon>
        <taxon>Fungi incertae sedis</taxon>
        <taxon>Mucoromycota</taxon>
        <taxon>Glomeromycotina</taxon>
        <taxon>Glomeromycetes</taxon>
        <taxon>Diversisporales</taxon>
        <taxon>Gigasporaceae</taxon>
        <taxon>Cetraspora</taxon>
    </lineage>
</organism>
<accession>A0ACA9ND16</accession>
<sequence>KIGSCNVRDFYPKIVQDDNIKNSHYKLNRMNVVCNKCQALKWKDETINFCCLNGKVILASLDPLLLVLEYLLIKMNPNTSMAYVHNIHSYNSVFAFTSLGANVDKTLANFKHGVYTFHIQDALYHLIDLLLSESENSAQFAQLYIYDTDFIDELYL</sequence>
<feature type="non-terminal residue" evidence="1">
    <location>
        <position position="1"/>
    </location>
</feature>
<evidence type="ECO:0000313" key="2">
    <source>
        <dbReference type="Proteomes" id="UP000789366"/>
    </source>
</evidence>